<evidence type="ECO:0000313" key="1">
    <source>
        <dbReference type="Proteomes" id="UP000095286"/>
    </source>
</evidence>
<accession>A0AC35UDE0</accession>
<proteinExistence type="predicted"/>
<evidence type="ECO:0000313" key="2">
    <source>
        <dbReference type="WBParaSite" id="RSKR_0001031700.1"/>
    </source>
</evidence>
<name>A0AC35UDE0_9BILA</name>
<dbReference type="Proteomes" id="UP000095286">
    <property type="component" value="Unplaced"/>
</dbReference>
<protein>
    <submittedName>
        <fullName evidence="2">Glutamate receptor</fullName>
    </submittedName>
</protein>
<organism evidence="1 2">
    <name type="scientific">Rhabditophanes sp. KR3021</name>
    <dbReference type="NCBI Taxonomy" id="114890"/>
    <lineage>
        <taxon>Eukaryota</taxon>
        <taxon>Metazoa</taxon>
        <taxon>Ecdysozoa</taxon>
        <taxon>Nematoda</taxon>
        <taxon>Chromadorea</taxon>
        <taxon>Rhabditida</taxon>
        <taxon>Tylenchina</taxon>
        <taxon>Panagrolaimomorpha</taxon>
        <taxon>Strongyloidoidea</taxon>
        <taxon>Alloionematidae</taxon>
        <taxon>Rhabditophanes</taxon>
    </lineage>
</organism>
<sequence length="1302" mass="145544">MASQTGIPIIAWNADNAGFTFNKPLSEYNVIQLAPPIEHQIKAMFAILKRYNWEKFAVVTSKMAGSEKFLHLIQERIRLEGDVRSYKFQMMHHTQIDESLSLEEIKNALIELKNAQVRIILLYSTMNRARKIFSVAKDVGLMESQYLWIGTQSVKGSLSSAHDGFQLGMLSVNFHTVSNAMFPPVDDILSMIVGIAPKLFGVSLQKSKIASNVSFVSPVTCDSVDGSPGLSWDTGKTLYQNMLNSYVKGNPYHIKDGYDNFFYTFKPNGQLAQSQLTVSNFRSKQTANGEVYSWEKVGEFKNELKMADIEWPGRRANPPLGLAEKFHLKVVTLEESPFIIVSDLDEDTNECPGSQGIKCQWGESLVKSEDGTMTNKTDYKCLTGFCVDLLKKLAADIGFTYSIYRVQDAKWGIKTDAGWNGLPAELINGHADMIVAPLKLNSERARDIDFSVPFMDTGISIIVKIRSGVLSATAFLEPFEYSTWAIIFFLAIQLSAFAIFGFEWVSPYSFNMGRYPPPGHRFSLCRSYWLVWATLFSASVSTDVPRSMVSRFMSLVWAAFGLTFLAVYTANLAAFMITRIQFHDLTGVEDYRLVDAADQSPVFTFGTVENGNTHETMKRNWRRLNEFVTNKKFFVENVAAGIDAVRNDKLNAFIYDAVVLDYLAGKDANCELMMVGKWASMTGYGIGFPKNSPHLKAVNKFLSQYAKDGYLERTQNFWITGACVRDGNGQSQSAPLGIENFLSAFMLLGAGIVVGIICLGFEYLYCNHLRRYVQKIDKGGWIGIVSMALGKSLSFEEAVVRVKEWKQRNRSLSSSASPSMALRSLQKRNITGKFDSLCLINCTRADDSAGTTFVFAYSVQEAQDVSYALITSVIIIPTVKNSECKFSYISNDDFAEHAYMTRATFNATNEYQFSSQSIYLSIATSREDTKGIDKDFRVFAFCTEEVKLIGRISDPVNAWGDLFEIQPIKNAGLNHIISFPPTNYETKFPGHILLLLPTDHPYIKVSVVVYNAFEVWTSDSYNLDTKISIDQSYLSAYIPNVGKNITITITSDFPILTSLVAGLATTSADLEFCGDTCKPNYVTYMPLPIDSQVCNQQFNQNDTRMITANFTSSVYVAPPVAKGTCNEQFQVAIFDDEHMTTGYYETVAPDNLKTVDVTGQNQIAITSNVGPVAMYRFGSIVGADQVTAFGHFGHYIPSTNEWITEAIQFFVLDINCYLEVYTDKKGSDVSNMLLDNAKLVDFHKQGIEFFSNAYSQFIIKVSGYGLHTYQNPGKFIAYVVCKNVNGMYDSAGYLTGFNKMKV</sequence>
<reference evidence="2" key="1">
    <citation type="submission" date="2016-11" db="UniProtKB">
        <authorList>
            <consortium name="WormBaseParasite"/>
        </authorList>
    </citation>
    <scope>IDENTIFICATION</scope>
    <source>
        <strain evidence="2">KR3021</strain>
    </source>
</reference>
<dbReference type="WBParaSite" id="RSKR_0001031700.1">
    <property type="protein sequence ID" value="RSKR_0001031700.1"/>
    <property type="gene ID" value="RSKR_0001031700"/>
</dbReference>